<dbReference type="Proteomes" id="UP000590511">
    <property type="component" value="Unassembled WGS sequence"/>
</dbReference>
<reference evidence="1 2" key="1">
    <citation type="submission" date="2020-08" db="EMBL/GenBank/DDBJ databases">
        <title>Sequencing the genomes of 1000 actinobacteria strains.</title>
        <authorList>
            <person name="Klenk H.-P."/>
        </authorList>
    </citation>
    <scope>NUCLEOTIDE SEQUENCE [LARGE SCALE GENOMIC DNA]</scope>
    <source>
        <strain evidence="1 2">DSM 43150</strain>
    </source>
</reference>
<proteinExistence type="predicted"/>
<dbReference type="AlphaFoldDB" id="A0A7W7MJF1"/>
<name>A0A7W7MJF1_9ACTN</name>
<organism evidence="1 2">
    <name type="scientific">Actinoplanes lobatus</name>
    <dbReference type="NCBI Taxonomy" id="113568"/>
    <lineage>
        <taxon>Bacteria</taxon>
        <taxon>Bacillati</taxon>
        <taxon>Actinomycetota</taxon>
        <taxon>Actinomycetes</taxon>
        <taxon>Micromonosporales</taxon>
        <taxon>Micromonosporaceae</taxon>
        <taxon>Actinoplanes</taxon>
    </lineage>
</organism>
<protein>
    <submittedName>
        <fullName evidence="1">Uncharacterized protein</fullName>
    </submittedName>
</protein>
<evidence type="ECO:0000313" key="1">
    <source>
        <dbReference type="EMBL" id="MBB4752582.1"/>
    </source>
</evidence>
<evidence type="ECO:0000313" key="2">
    <source>
        <dbReference type="Proteomes" id="UP000590511"/>
    </source>
</evidence>
<gene>
    <name evidence="1" type="ORF">BJ964_006743</name>
</gene>
<accession>A0A7W7MJF1</accession>
<sequence>MLVWVEVSRFGVSPGGSWLGPPMQSSFRNSAALVGLVLQAERARPFQPCSTRLTQAPDPADRSTGRVRVSYRAFRKAGASSTIAASSR</sequence>
<comment type="caution">
    <text evidence="1">The sequence shown here is derived from an EMBL/GenBank/DDBJ whole genome shotgun (WGS) entry which is preliminary data.</text>
</comment>
<dbReference type="EMBL" id="JACHNC010000001">
    <property type="protein sequence ID" value="MBB4752582.1"/>
    <property type="molecule type" value="Genomic_DNA"/>
</dbReference>